<sequence length="204" mass="24039">MKLNRVQITDVFRTKNVLYWAINTPECIAVVTDDKRLNRLITLTDSYESLLRTCWNFVPMYNSSMHQQKEMSAKGTVHAAPNQELNSIDANFGGGKRTVRKPHQKVYFWPSLTEGERAILRDAFFQIGRRTCVKFEEQEYKPWFHADRWNADQPYVLIRKSKKYAGYRNIDAPFHSKKDRCMTHVSVQFSGLLWRHAKTLNDIY</sequence>
<reference evidence="1 2" key="1">
    <citation type="submission" date="2013-12" db="EMBL/GenBank/DDBJ databases">
        <title>Draft genome of the parsitic nematode Ancylostoma duodenale.</title>
        <authorList>
            <person name="Mitreva M."/>
        </authorList>
    </citation>
    <scope>NUCLEOTIDE SEQUENCE [LARGE SCALE GENOMIC DNA]</scope>
    <source>
        <strain evidence="1 2">Zhejiang</strain>
    </source>
</reference>
<proteinExistence type="predicted"/>
<organism evidence="1 2">
    <name type="scientific">Ancylostoma duodenale</name>
    <dbReference type="NCBI Taxonomy" id="51022"/>
    <lineage>
        <taxon>Eukaryota</taxon>
        <taxon>Metazoa</taxon>
        <taxon>Ecdysozoa</taxon>
        <taxon>Nematoda</taxon>
        <taxon>Chromadorea</taxon>
        <taxon>Rhabditida</taxon>
        <taxon>Rhabditina</taxon>
        <taxon>Rhabditomorpha</taxon>
        <taxon>Strongyloidea</taxon>
        <taxon>Ancylostomatidae</taxon>
        <taxon>Ancylostomatinae</taxon>
        <taxon>Ancylostoma</taxon>
    </lineage>
</organism>
<dbReference type="AlphaFoldDB" id="A0A0C2CH91"/>
<accession>A0A0C2CH91</accession>
<gene>
    <name evidence="1" type="ORF">ANCDUO_14099</name>
</gene>
<keyword evidence="2" id="KW-1185">Reference proteome</keyword>
<name>A0A0C2CH91_9BILA</name>
<evidence type="ECO:0008006" key="3">
    <source>
        <dbReference type="Google" id="ProtNLM"/>
    </source>
</evidence>
<evidence type="ECO:0000313" key="1">
    <source>
        <dbReference type="EMBL" id="KIH55738.1"/>
    </source>
</evidence>
<dbReference type="EMBL" id="KN736830">
    <property type="protein sequence ID" value="KIH55738.1"/>
    <property type="molecule type" value="Genomic_DNA"/>
</dbReference>
<dbReference type="Proteomes" id="UP000054047">
    <property type="component" value="Unassembled WGS sequence"/>
</dbReference>
<protein>
    <recommendedName>
        <fullName evidence="3">Peptidase M12A domain-containing protein</fullName>
    </recommendedName>
</protein>
<evidence type="ECO:0000313" key="2">
    <source>
        <dbReference type="Proteomes" id="UP000054047"/>
    </source>
</evidence>
<dbReference type="OrthoDB" id="5843159at2759"/>